<keyword evidence="4" id="KW-1185">Reference proteome</keyword>
<dbReference type="SUPFAM" id="SSF50037">
    <property type="entry name" value="C-terminal domain of transcriptional repressors"/>
    <property type="match status" value="1"/>
</dbReference>
<evidence type="ECO:0000256" key="1">
    <source>
        <dbReference type="ARBA" id="ARBA00023004"/>
    </source>
</evidence>
<dbReference type="InterPro" id="IPR007167">
    <property type="entry name" value="Fe-transptr_FeoA-like"/>
</dbReference>
<feature type="domain" description="Ferrous iron transporter FeoA-like" evidence="2">
    <location>
        <begin position="4"/>
        <end position="77"/>
    </location>
</feature>
<dbReference type="OrthoDB" id="9811076at2"/>
<keyword evidence="1" id="KW-0408">Iron</keyword>
<dbReference type="PANTHER" id="PTHR42954">
    <property type="entry name" value="FE(2+) TRANSPORT PROTEIN A"/>
    <property type="match status" value="1"/>
</dbReference>
<dbReference type="PANTHER" id="PTHR42954:SF2">
    <property type="entry name" value="FE(2+) TRANSPORT PROTEIN A"/>
    <property type="match status" value="1"/>
</dbReference>
<dbReference type="RefSeq" id="WP_093231354.1">
    <property type="nucleotide sequence ID" value="NZ_FORR01000021.1"/>
</dbReference>
<proteinExistence type="predicted"/>
<accession>A0A1I3U1M9</accession>
<name>A0A1I3U1M9_9BACL</name>
<organism evidence="3 4">
    <name type="scientific">Thermoflavimicrobium dichotomicum</name>
    <dbReference type="NCBI Taxonomy" id="46223"/>
    <lineage>
        <taxon>Bacteria</taxon>
        <taxon>Bacillati</taxon>
        <taxon>Bacillota</taxon>
        <taxon>Bacilli</taxon>
        <taxon>Bacillales</taxon>
        <taxon>Thermoactinomycetaceae</taxon>
        <taxon>Thermoflavimicrobium</taxon>
    </lineage>
</organism>
<dbReference type="EMBL" id="FORR01000021">
    <property type="protein sequence ID" value="SFJ76870.1"/>
    <property type="molecule type" value="Genomic_DNA"/>
</dbReference>
<dbReference type="Gene3D" id="2.30.30.90">
    <property type="match status" value="1"/>
</dbReference>
<dbReference type="Pfam" id="PF04023">
    <property type="entry name" value="FeoA"/>
    <property type="match status" value="1"/>
</dbReference>
<dbReference type="STRING" id="46223.SAMN05421852_12117"/>
<evidence type="ECO:0000313" key="3">
    <source>
        <dbReference type="EMBL" id="SFJ76870.1"/>
    </source>
</evidence>
<sequence length="78" mass="8847">MQTYLLANLQAGQKGKIVDIKQMSMETHRRLLDLDILEGSVVKIVRKFPFGGPVEIEVNGQHIGIRRQDAEKIEVTFV</sequence>
<dbReference type="InterPro" id="IPR052713">
    <property type="entry name" value="FeoA"/>
</dbReference>
<gene>
    <name evidence="3" type="ORF">SAMN05421852_12117</name>
</gene>
<dbReference type="InterPro" id="IPR038157">
    <property type="entry name" value="FeoA_core_dom"/>
</dbReference>
<dbReference type="InterPro" id="IPR008988">
    <property type="entry name" value="Transcriptional_repressor_C"/>
</dbReference>
<evidence type="ECO:0000313" key="4">
    <source>
        <dbReference type="Proteomes" id="UP000199545"/>
    </source>
</evidence>
<dbReference type="AlphaFoldDB" id="A0A1I3U1M9"/>
<reference evidence="3 4" key="1">
    <citation type="submission" date="2016-10" db="EMBL/GenBank/DDBJ databases">
        <authorList>
            <person name="de Groot N.N."/>
        </authorList>
    </citation>
    <scope>NUCLEOTIDE SEQUENCE [LARGE SCALE GENOMIC DNA]</scope>
    <source>
        <strain evidence="3 4">DSM 44778</strain>
    </source>
</reference>
<protein>
    <submittedName>
        <fullName evidence="3">Ferrous iron transport protein A</fullName>
    </submittedName>
</protein>
<dbReference type="Proteomes" id="UP000199545">
    <property type="component" value="Unassembled WGS sequence"/>
</dbReference>
<dbReference type="GO" id="GO:0046914">
    <property type="term" value="F:transition metal ion binding"/>
    <property type="evidence" value="ECO:0007669"/>
    <property type="project" value="InterPro"/>
</dbReference>
<evidence type="ECO:0000259" key="2">
    <source>
        <dbReference type="SMART" id="SM00899"/>
    </source>
</evidence>
<dbReference type="SMART" id="SM00899">
    <property type="entry name" value="FeoA"/>
    <property type="match status" value="1"/>
</dbReference>